<keyword evidence="4 6" id="KW-1133">Transmembrane helix</keyword>
<evidence type="ECO:0000256" key="2">
    <source>
        <dbReference type="ARBA" id="ARBA00022475"/>
    </source>
</evidence>
<keyword evidence="10" id="KW-1185">Reference proteome</keyword>
<feature type="domain" description="ABC3 transporter permease C-terminal" evidence="7">
    <location>
        <begin position="673"/>
        <end position="785"/>
    </location>
</feature>
<dbReference type="InterPro" id="IPR050250">
    <property type="entry name" value="Macrolide_Exporter_MacB"/>
</dbReference>
<accession>A0ABS1KNF0</accession>
<evidence type="ECO:0000259" key="8">
    <source>
        <dbReference type="Pfam" id="PF12704"/>
    </source>
</evidence>
<keyword evidence="3 6" id="KW-0812">Transmembrane</keyword>
<dbReference type="Pfam" id="PF02687">
    <property type="entry name" value="FtsX"/>
    <property type="match status" value="2"/>
</dbReference>
<feature type="transmembrane region" description="Helical" evidence="6">
    <location>
        <begin position="330"/>
        <end position="355"/>
    </location>
</feature>
<dbReference type="PANTHER" id="PTHR30572">
    <property type="entry name" value="MEMBRANE COMPONENT OF TRANSPORTER-RELATED"/>
    <property type="match status" value="1"/>
</dbReference>
<evidence type="ECO:0000256" key="6">
    <source>
        <dbReference type="SAM" id="Phobius"/>
    </source>
</evidence>
<feature type="domain" description="MacB-like periplasmic core" evidence="8">
    <location>
        <begin position="20"/>
        <end position="240"/>
    </location>
</feature>
<evidence type="ECO:0000259" key="7">
    <source>
        <dbReference type="Pfam" id="PF02687"/>
    </source>
</evidence>
<feature type="transmembrane region" description="Helical" evidence="6">
    <location>
        <begin position="375"/>
        <end position="400"/>
    </location>
</feature>
<feature type="transmembrane region" description="Helical" evidence="6">
    <location>
        <begin position="670"/>
        <end position="694"/>
    </location>
</feature>
<keyword evidence="5 6" id="KW-0472">Membrane</keyword>
<feature type="domain" description="MacB-like periplasmic core" evidence="8">
    <location>
        <begin position="435"/>
        <end position="637"/>
    </location>
</feature>
<feature type="transmembrane region" description="Helical" evidence="6">
    <location>
        <begin position="427"/>
        <end position="445"/>
    </location>
</feature>
<feature type="transmembrane region" description="Helical" evidence="6">
    <location>
        <begin position="283"/>
        <end position="305"/>
    </location>
</feature>
<reference evidence="9 10" key="1">
    <citation type="submission" date="2021-01" db="EMBL/GenBank/DDBJ databases">
        <title>Chryseolinea sp. Jin1 Genome sequencing and assembly.</title>
        <authorList>
            <person name="Kim I."/>
        </authorList>
    </citation>
    <scope>NUCLEOTIDE SEQUENCE [LARGE SCALE GENOMIC DNA]</scope>
    <source>
        <strain evidence="9 10">Jin1</strain>
    </source>
</reference>
<comment type="subcellular location">
    <subcellularLocation>
        <location evidence="1">Cell membrane</location>
        <topology evidence="1">Multi-pass membrane protein</topology>
    </subcellularLocation>
</comment>
<feature type="transmembrane region" description="Helical" evidence="6">
    <location>
        <begin position="754"/>
        <end position="774"/>
    </location>
</feature>
<evidence type="ECO:0000313" key="9">
    <source>
        <dbReference type="EMBL" id="MBL0740956.1"/>
    </source>
</evidence>
<sequence length="793" mass="88565">MFKNYFTIAWRNLVRNKGYSIINISGLAAGMAVAMLILLWVYDELSFNHSFKNYDRLAQVYHRVTFGDQNMTINDVPAPMGEALKNAYAEFEEVTIASWPRPHVLALDEKKMSESGLFVEPQFADMFSIRMVEGSAAGLKDVRSMLLSKTLAASLFGENAVGKTLMFDNRDPLMVSGVFEDFPANSEFATIKFLVPMAYRAAASEQNRKQMSNWEDYSFQCFVLLRQNASVATLDPKIKNVLYDHASNDGKSLKPEGLLLPMERWHLYAGFVSGMDTGGNIRFVWMFGTIGIFVLLLACINFMNLSTAQSEKRAKEVGVRKVMGSLRKQLVLQFLSESWLIVAVGFVLALIIVVLSLPWFNGLAGKSMVLPWKNFGFATACLVFIFLTSMLAGSYPAFYLSSFKPVSVLKGAFKAGRFAALPRKAMVIFQFTTSIVLIIGTLVVLQQINHAKERPLGFDREGIFHVALRTDALTKADYNTLRSELLATGVVNNMATSDFPITGAMSGNASITWEGKDPAERPLITMNSCSHDFPSTNGFQFVQGRDFSRERASDSLGVIINEMAAKLISGNVIGRKMNFGYGREREIIGVIKDQVRWTPYMKQTPHIYYIDYAFKTYVTVRLHPQTQVRDALKKVEAVIQKFDGAAPFEYKFLDDDYAHMFVAEERIGTLAGIFATLAIFISCIGIFGLAAFAASQRTKEIGIRKVLGASVLNVWAMLSGDFVRLVLLSVLLGMPVAYYFANQWLQQYDYRVEMSWLIFAGAGLLALVVTLLTVSYQTFKAALTNPVKCIRTE</sequence>
<evidence type="ECO:0000256" key="1">
    <source>
        <dbReference type="ARBA" id="ARBA00004651"/>
    </source>
</evidence>
<dbReference type="RefSeq" id="WP_202008324.1">
    <property type="nucleotide sequence ID" value="NZ_JAERRB010000002.1"/>
</dbReference>
<name>A0ABS1KNF0_9BACT</name>
<feature type="domain" description="ABC3 transporter permease C-terminal" evidence="7">
    <location>
        <begin position="289"/>
        <end position="401"/>
    </location>
</feature>
<protein>
    <submittedName>
        <fullName evidence="9">ABC transporter permease</fullName>
    </submittedName>
</protein>
<organism evidence="9 10">
    <name type="scientific">Chryseolinea lacunae</name>
    <dbReference type="NCBI Taxonomy" id="2801331"/>
    <lineage>
        <taxon>Bacteria</taxon>
        <taxon>Pseudomonadati</taxon>
        <taxon>Bacteroidota</taxon>
        <taxon>Cytophagia</taxon>
        <taxon>Cytophagales</taxon>
        <taxon>Fulvivirgaceae</taxon>
        <taxon>Chryseolinea</taxon>
    </lineage>
</organism>
<evidence type="ECO:0000256" key="5">
    <source>
        <dbReference type="ARBA" id="ARBA00023136"/>
    </source>
</evidence>
<comment type="caution">
    <text evidence="9">The sequence shown here is derived from an EMBL/GenBank/DDBJ whole genome shotgun (WGS) entry which is preliminary data.</text>
</comment>
<dbReference type="Pfam" id="PF12704">
    <property type="entry name" value="MacB_PCD"/>
    <property type="match status" value="2"/>
</dbReference>
<proteinExistence type="predicted"/>
<dbReference type="PANTHER" id="PTHR30572:SF18">
    <property type="entry name" value="ABC-TYPE MACROLIDE FAMILY EXPORT SYSTEM PERMEASE COMPONENT 2"/>
    <property type="match status" value="1"/>
</dbReference>
<dbReference type="InterPro" id="IPR025857">
    <property type="entry name" value="MacB_PCD"/>
</dbReference>
<evidence type="ECO:0000256" key="4">
    <source>
        <dbReference type="ARBA" id="ARBA00022989"/>
    </source>
</evidence>
<dbReference type="InterPro" id="IPR003838">
    <property type="entry name" value="ABC3_permease_C"/>
</dbReference>
<evidence type="ECO:0000313" key="10">
    <source>
        <dbReference type="Proteomes" id="UP000613030"/>
    </source>
</evidence>
<dbReference type="EMBL" id="JAERRB010000002">
    <property type="protein sequence ID" value="MBL0740956.1"/>
    <property type="molecule type" value="Genomic_DNA"/>
</dbReference>
<gene>
    <name evidence="9" type="ORF">JI741_06975</name>
</gene>
<evidence type="ECO:0000256" key="3">
    <source>
        <dbReference type="ARBA" id="ARBA00022692"/>
    </source>
</evidence>
<keyword evidence="2" id="KW-1003">Cell membrane</keyword>
<dbReference type="Proteomes" id="UP000613030">
    <property type="component" value="Unassembled WGS sequence"/>
</dbReference>
<feature type="transmembrane region" description="Helical" evidence="6">
    <location>
        <begin position="706"/>
        <end position="734"/>
    </location>
</feature>
<feature type="transmembrane region" description="Helical" evidence="6">
    <location>
        <begin position="21"/>
        <end position="42"/>
    </location>
</feature>